<evidence type="ECO:0000256" key="2">
    <source>
        <dbReference type="ARBA" id="ARBA00022692"/>
    </source>
</evidence>
<dbReference type="GO" id="GO:0022857">
    <property type="term" value="F:transmembrane transporter activity"/>
    <property type="evidence" value="ECO:0007669"/>
    <property type="project" value="InterPro"/>
</dbReference>
<evidence type="ECO:0000256" key="1">
    <source>
        <dbReference type="ARBA" id="ARBA00004651"/>
    </source>
</evidence>
<evidence type="ECO:0000259" key="6">
    <source>
        <dbReference type="PROSITE" id="PS50850"/>
    </source>
</evidence>
<dbReference type="InterPro" id="IPR011701">
    <property type="entry name" value="MFS"/>
</dbReference>
<feature type="transmembrane region" description="Helical" evidence="5">
    <location>
        <begin position="91"/>
        <end position="111"/>
    </location>
</feature>
<evidence type="ECO:0000256" key="3">
    <source>
        <dbReference type="ARBA" id="ARBA00022989"/>
    </source>
</evidence>
<feature type="domain" description="Major facilitator superfamily (MFS) profile" evidence="6">
    <location>
        <begin position="132"/>
        <end position="334"/>
    </location>
</feature>
<evidence type="ECO:0000256" key="5">
    <source>
        <dbReference type="SAM" id="Phobius"/>
    </source>
</evidence>
<feature type="transmembrane region" description="Helical" evidence="5">
    <location>
        <begin position="22"/>
        <end position="47"/>
    </location>
</feature>
<dbReference type="AlphaFoldDB" id="A0A7W7BS29"/>
<dbReference type="Pfam" id="PF07690">
    <property type="entry name" value="MFS_1"/>
    <property type="match status" value="1"/>
</dbReference>
<reference evidence="7 8" key="1">
    <citation type="submission" date="2020-08" db="EMBL/GenBank/DDBJ databases">
        <title>Sequencing the genomes of 1000 actinobacteria strains.</title>
        <authorList>
            <person name="Klenk H.-P."/>
        </authorList>
    </citation>
    <scope>NUCLEOTIDE SEQUENCE [LARGE SCALE GENOMIC DNA]</scope>
    <source>
        <strain evidence="7 8">DSM 24947</strain>
    </source>
</reference>
<evidence type="ECO:0000256" key="4">
    <source>
        <dbReference type="ARBA" id="ARBA00023136"/>
    </source>
</evidence>
<gene>
    <name evidence="7" type="ORF">BKA24_001312</name>
</gene>
<evidence type="ECO:0000313" key="8">
    <source>
        <dbReference type="Proteomes" id="UP000573729"/>
    </source>
</evidence>
<feature type="transmembrane region" description="Helical" evidence="5">
    <location>
        <begin position="175"/>
        <end position="195"/>
    </location>
</feature>
<keyword evidence="8" id="KW-1185">Reference proteome</keyword>
<evidence type="ECO:0000313" key="7">
    <source>
        <dbReference type="EMBL" id="MBB4666603.1"/>
    </source>
</evidence>
<feature type="transmembrane region" description="Helical" evidence="5">
    <location>
        <begin position="137"/>
        <end position="163"/>
    </location>
</feature>
<keyword evidence="4 5" id="KW-0472">Membrane</keyword>
<dbReference type="Gene3D" id="1.20.1250.20">
    <property type="entry name" value="MFS general substrate transporter like domains"/>
    <property type="match status" value="1"/>
</dbReference>
<dbReference type="InterPro" id="IPR036259">
    <property type="entry name" value="MFS_trans_sf"/>
</dbReference>
<proteinExistence type="predicted"/>
<feature type="transmembrane region" description="Helical" evidence="5">
    <location>
        <begin position="202"/>
        <end position="222"/>
    </location>
</feature>
<dbReference type="EMBL" id="JACHMD010000001">
    <property type="protein sequence ID" value="MBB4666603.1"/>
    <property type="molecule type" value="Genomic_DNA"/>
</dbReference>
<keyword evidence="3 5" id="KW-1133">Transmembrane helix</keyword>
<sequence>MIGTGQLLRAIAMLVYLLVPGWPGAIAGSAICAAGMQLHYGSLYAFLTALRPSDGFHDAQFARVEMVRSAGYGAGALLGAVLLAWDPAMLPWLLAVKLVTSTMAAILVFTMRMPPHTSSRSVKATSAAPGVLRNRPFLGLILLGFLITLVMEFFPVAFPVIAVEQLGAPAWLPSLANAGLAMLSSTLTGVAVALTSSRSRAFAVRLGAVLLLAWIASMVAVYAVPSAWLAVALFGSALIFGVGTVVLGTRMNAAASEAAPPEQAGRYLAAFQYSFSVASLTAPLLMSAFALSGWLPWVLLVLGPAGALVLLPWLRRALPPRVLALAPDETEAGA</sequence>
<dbReference type="InterPro" id="IPR020846">
    <property type="entry name" value="MFS_dom"/>
</dbReference>
<comment type="subcellular location">
    <subcellularLocation>
        <location evidence="1">Cell membrane</location>
        <topology evidence="1">Multi-pass membrane protein</topology>
    </subcellularLocation>
</comment>
<keyword evidence="2 5" id="KW-0812">Transmembrane</keyword>
<accession>A0A7W7BS29</accession>
<feature type="transmembrane region" description="Helical" evidence="5">
    <location>
        <begin position="228"/>
        <end position="247"/>
    </location>
</feature>
<feature type="transmembrane region" description="Helical" evidence="5">
    <location>
        <begin position="267"/>
        <end position="288"/>
    </location>
</feature>
<organism evidence="7 8">
    <name type="scientific">Microbacterium marinum</name>
    <dbReference type="NCBI Taxonomy" id="421115"/>
    <lineage>
        <taxon>Bacteria</taxon>
        <taxon>Bacillati</taxon>
        <taxon>Actinomycetota</taxon>
        <taxon>Actinomycetes</taxon>
        <taxon>Micrococcales</taxon>
        <taxon>Microbacteriaceae</taxon>
        <taxon>Microbacterium</taxon>
    </lineage>
</organism>
<dbReference type="SUPFAM" id="SSF103473">
    <property type="entry name" value="MFS general substrate transporter"/>
    <property type="match status" value="1"/>
</dbReference>
<comment type="caution">
    <text evidence="7">The sequence shown here is derived from an EMBL/GenBank/DDBJ whole genome shotgun (WGS) entry which is preliminary data.</text>
</comment>
<dbReference type="PROSITE" id="PS50850">
    <property type="entry name" value="MFS"/>
    <property type="match status" value="1"/>
</dbReference>
<dbReference type="GO" id="GO:0005886">
    <property type="term" value="C:plasma membrane"/>
    <property type="evidence" value="ECO:0007669"/>
    <property type="project" value="UniProtKB-SubCell"/>
</dbReference>
<name>A0A7W7BS29_9MICO</name>
<dbReference type="Proteomes" id="UP000573729">
    <property type="component" value="Unassembled WGS sequence"/>
</dbReference>
<protein>
    <recommendedName>
        <fullName evidence="6">Major facilitator superfamily (MFS) profile domain-containing protein</fullName>
    </recommendedName>
</protein>
<feature type="transmembrane region" description="Helical" evidence="5">
    <location>
        <begin position="294"/>
        <end position="314"/>
    </location>
</feature>